<name>A0ACB5RCP4_9CLOT</name>
<comment type="caution">
    <text evidence="1">The sequence shown here is derived from an EMBL/GenBank/DDBJ whole genome shotgun (WGS) entry which is preliminary data.</text>
</comment>
<keyword evidence="2" id="KW-1185">Reference proteome</keyword>
<proteinExistence type="predicted"/>
<evidence type="ECO:0000313" key="2">
    <source>
        <dbReference type="Proteomes" id="UP001058074"/>
    </source>
</evidence>
<gene>
    <name evidence="1" type="ORF">rsdtw13_19120</name>
</gene>
<organism evidence="1 2">
    <name type="scientific">Inconstantimicrobium mannanitabidum</name>
    <dbReference type="NCBI Taxonomy" id="1604901"/>
    <lineage>
        <taxon>Bacteria</taxon>
        <taxon>Bacillati</taxon>
        <taxon>Bacillota</taxon>
        <taxon>Clostridia</taxon>
        <taxon>Eubacteriales</taxon>
        <taxon>Clostridiaceae</taxon>
        <taxon>Inconstantimicrobium</taxon>
    </lineage>
</organism>
<dbReference type="Proteomes" id="UP001058074">
    <property type="component" value="Unassembled WGS sequence"/>
</dbReference>
<sequence>MIGGIVYAFLDVKLFILINGLSFLLSALLELFINFKFNYNAEEKESLKFNILKDTFDGFTYLKSRKNIINLLGVLVALNFFMGLSITVPMPYIINNILVLNTNFFGIIEAAFPIGMILGAIIIKKAISKYSYQQIIVSTNLLLAFCMISIGVSVILHYKISNEIFYLIYFLIVMILAGTAVSCIDIPLFYILQQTVSDEFRGRVLSLGISVAKIILPVALIIAGVLMNAIPSFILPILSGILLSIFSLFFIKINY</sequence>
<evidence type="ECO:0000313" key="1">
    <source>
        <dbReference type="EMBL" id="GKX66654.1"/>
    </source>
</evidence>
<accession>A0ACB5RCP4</accession>
<dbReference type="EMBL" id="BROD01000001">
    <property type="protein sequence ID" value="GKX66654.1"/>
    <property type="molecule type" value="Genomic_DNA"/>
</dbReference>
<reference evidence="1" key="1">
    <citation type="journal article" date="2025" name="Int. J. Syst. Evol. Microbiol.">
        <title>Inconstantimicrobium mannanitabidum sp. nov., a novel member of the family Clostridiaceae isolated from anoxic soil under the treatment of reductive soil disinfestation.</title>
        <authorList>
            <person name="Ueki A."/>
            <person name="Tonouchi A."/>
            <person name="Honma S."/>
            <person name="Kaku N."/>
            <person name="Ueki K."/>
        </authorList>
    </citation>
    <scope>NUCLEOTIDE SEQUENCE</scope>
    <source>
        <strain evidence="1">TW13</strain>
    </source>
</reference>
<protein>
    <submittedName>
        <fullName evidence="1">Uncharacterized protein</fullName>
    </submittedName>
</protein>